<proteinExistence type="predicted"/>
<reference evidence="1 2" key="1">
    <citation type="journal article" date="2016" name="Sci. Rep.">
        <title>The genome sequence of the outbreeding globe artichoke constructed de novo incorporating a phase-aware low-pass sequencing strategy of F1 progeny.</title>
        <authorList>
            <person name="Scaglione D."/>
            <person name="Reyes-Chin-Wo S."/>
            <person name="Acquadro A."/>
            <person name="Froenicke L."/>
            <person name="Portis E."/>
            <person name="Beitel C."/>
            <person name="Tirone M."/>
            <person name="Mauro R."/>
            <person name="Lo Monaco A."/>
            <person name="Mauromicale G."/>
            <person name="Faccioli P."/>
            <person name="Cattivelli L."/>
            <person name="Rieseberg L."/>
            <person name="Michelmore R."/>
            <person name="Lanteri S."/>
        </authorList>
    </citation>
    <scope>NUCLEOTIDE SEQUENCE [LARGE SCALE GENOMIC DNA]</scope>
    <source>
        <strain evidence="1">2C</strain>
    </source>
</reference>
<dbReference type="AlphaFoldDB" id="A0A103YHT5"/>
<comment type="caution">
    <text evidence="1">The sequence shown here is derived from an EMBL/GenBank/DDBJ whole genome shotgun (WGS) entry which is preliminary data.</text>
</comment>
<gene>
    <name evidence="1" type="ORF">Ccrd_012287</name>
</gene>
<organism evidence="1 2">
    <name type="scientific">Cynara cardunculus var. scolymus</name>
    <name type="common">Globe artichoke</name>
    <name type="synonym">Cynara scolymus</name>
    <dbReference type="NCBI Taxonomy" id="59895"/>
    <lineage>
        <taxon>Eukaryota</taxon>
        <taxon>Viridiplantae</taxon>
        <taxon>Streptophyta</taxon>
        <taxon>Embryophyta</taxon>
        <taxon>Tracheophyta</taxon>
        <taxon>Spermatophyta</taxon>
        <taxon>Magnoliopsida</taxon>
        <taxon>eudicotyledons</taxon>
        <taxon>Gunneridae</taxon>
        <taxon>Pentapetalae</taxon>
        <taxon>asterids</taxon>
        <taxon>campanulids</taxon>
        <taxon>Asterales</taxon>
        <taxon>Asteraceae</taxon>
        <taxon>Carduoideae</taxon>
        <taxon>Cardueae</taxon>
        <taxon>Carduinae</taxon>
        <taxon>Cynara</taxon>
    </lineage>
</organism>
<dbReference type="Proteomes" id="UP000243975">
    <property type="component" value="Unassembled WGS sequence"/>
</dbReference>
<accession>A0A103YHT5</accession>
<evidence type="ECO:0000313" key="1">
    <source>
        <dbReference type="EMBL" id="KVI09349.1"/>
    </source>
</evidence>
<dbReference type="EMBL" id="LEKV01001064">
    <property type="protein sequence ID" value="KVI09349.1"/>
    <property type="molecule type" value="Genomic_DNA"/>
</dbReference>
<dbReference type="Gramene" id="KVI09349">
    <property type="protein sequence ID" value="KVI09349"/>
    <property type="gene ID" value="Ccrd_012287"/>
</dbReference>
<keyword evidence="2" id="KW-1185">Reference proteome</keyword>
<sequence length="115" mass="12941">MDSHFPIKGKREYEGASGVEFIIRREQAFGLDFIKSGFVTLYFGDLFQLLSRFAAHTLVVFDWRGVALVEVRSISGSLSSYKLDLDSAHPLRLVSTLVYCFTEALSGLFQKKALL</sequence>
<name>A0A103YHT5_CYNCS</name>
<protein>
    <submittedName>
        <fullName evidence="1">Uncharacterized protein</fullName>
    </submittedName>
</protein>
<evidence type="ECO:0000313" key="2">
    <source>
        <dbReference type="Proteomes" id="UP000243975"/>
    </source>
</evidence>